<dbReference type="Pfam" id="PF03713">
    <property type="entry name" value="DUF305"/>
    <property type="match status" value="1"/>
</dbReference>
<dbReference type="InterPro" id="IPR005183">
    <property type="entry name" value="DUF305_CopM-like"/>
</dbReference>
<dbReference type="STRING" id="512565.AMIS_38760"/>
<organism evidence="2 3">
    <name type="scientific">Actinoplanes missouriensis (strain ATCC 14538 / DSM 43046 / CBS 188.64 / JCM 3121 / NBRC 102363 / NCIMB 12654 / NRRL B-3342 / UNCC 431)</name>
    <dbReference type="NCBI Taxonomy" id="512565"/>
    <lineage>
        <taxon>Bacteria</taxon>
        <taxon>Bacillati</taxon>
        <taxon>Actinomycetota</taxon>
        <taxon>Actinomycetes</taxon>
        <taxon>Micromonosporales</taxon>
        <taxon>Micromonosporaceae</taxon>
        <taxon>Actinoplanes</taxon>
    </lineage>
</organism>
<dbReference type="HOGENOM" id="CLU_1870983_0_0_11"/>
<dbReference type="EMBL" id="AP012319">
    <property type="protein sequence ID" value="BAL89096.1"/>
    <property type="molecule type" value="Genomic_DNA"/>
</dbReference>
<dbReference type="Proteomes" id="UP000007882">
    <property type="component" value="Chromosome"/>
</dbReference>
<dbReference type="RefSeq" id="WP_014443990.1">
    <property type="nucleotide sequence ID" value="NC_017093.1"/>
</dbReference>
<evidence type="ECO:0000259" key="1">
    <source>
        <dbReference type="Pfam" id="PF03713"/>
    </source>
</evidence>
<name>I0H7V9_ACTM4</name>
<keyword evidence="3" id="KW-1185">Reference proteome</keyword>
<accession>I0H7V9</accession>
<evidence type="ECO:0000313" key="2">
    <source>
        <dbReference type="EMBL" id="BAL89096.1"/>
    </source>
</evidence>
<dbReference type="Gene3D" id="1.20.1260.10">
    <property type="match status" value="1"/>
</dbReference>
<dbReference type="AlphaFoldDB" id="I0H7V9"/>
<dbReference type="KEGG" id="ams:AMIS_38760"/>
<proteinExistence type="predicted"/>
<sequence length="136" mass="14592">MDEQLLPLLDLTPSRTASPALRELTEQVRTRTHKELAALRELHDAAGLPAGNPHQGMPMPGMVMPEQITEAAATTGAAFDALIRGHLEAHLRQCLNLIGSLLKNGSPQQVVTVANTMKATAEYALEKMGTRHSGPP</sequence>
<reference evidence="2 3" key="1">
    <citation type="submission" date="2012-02" db="EMBL/GenBank/DDBJ databases">
        <title>Complete genome sequence of Actinoplanes missouriensis 431 (= NBRC 102363).</title>
        <authorList>
            <person name="Ohnishi Y."/>
            <person name="Ishikawa J."/>
            <person name="Sekine M."/>
            <person name="Hosoyama A."/>
            <person name="Harada T."/>
            <person name="Narita H."/>
            <person name="Hata T."/>
            <person name="Konno Y."/>
            <person name="Tutikane K."/>
            <person name="Fujita N."/>
            <person name="Horinouchi S."/>
            <person name="Hayakawa M."/>
        </authorList>
    </citation>
    <scope>NUCLEOTIDE SEQUENCE [LARGE SCALE GENOMIC DNA]</scope>
    <source>
        <strain evidence="3">ATCC 14538 / DSM 43046 / CBS 188.64 / JCM 3121 / NBRC 102363 / NCIMB 12654 / NRRL B-3342 / UNCC 431</strain>
    </source>
</reference>
<gene>
    <name evidence="2" type="ordered locus">AMIS_38760</name>
</gene>
<dbReference type="eggNOG" id="COG3544">
    <property type="taxonomic scope" value="Bacteria"/>
</dbReference>
<protein>
    <recommendedName>
        <fullName evidence="1">DUF305 domain-containing protein</fullName>
    </recommendedName>
</protein>
<dbReference type="InterPro" id="IPR012347">
    <property type="entry name" value="Ferritin-like"/>
</dbReference>
<evidence type="ECO:0000313" key="3">
    <source>
        <dbReference type="Proteomes" id="UP000007882"/>
    </source>
</evidence>
<feature type="domain" description="DUF305" evidence="1">
    <location>
        <begin position="4"/>
        <end position="128"/>
    </location>
</feature>
<dbReference type="PATRIC" id="fig|512565.3.peg.3869"/>